<evidence type="ECO:0000259" key="6">
    <source>
        <dbReference type="Pfam" id="PF03931"/>
    </source>
</evidence>
<dbReference type="GO" id="GO:0016567">
    <property type="term" value="P:protein ubiquitination"/>
    <property type="evidence" value="ECO:0007669"/>
    <property type="project" value="UniProtKB-UniRule"/>
</dbReference>
<organism evidence="7 8">
    <name type="scientific">Cardamine amara subsp. amara</name>
    <dbReference type="NCBI Taxonomy" id="228776"/>
    <lineage>
        <taxon>Eukaryota</taxon>
        <taxon>Viridiplantae</taxon>
        <taxon>Streptophyta</taxon>
        <taxon>Embryophyta</taxon>
        <taxon>Tracheophyta</taxon>
        <taxon>Spermatophyta</taxon>
        <taxon>Magnoliopsida</taxon>
        <taxon>eudicotyledons</taxon>
        <taxon>Gunneridae</taxon>
        <taxon>Pentapetalae</taxon>
        <taxon>rosids</taxon>
        <taxon>malvids</taxon>
        <taxon>Brassicales</taxon>
        <taxon>Brassicaceae</taxon>
        <taxon>Cardamineae</taxon>
        <taxon>Cardamine</taxon>
    </lineage>
</organism>
<dbReference type="InterPro" id="IPR016897">
    <property type="entry name" value="SKP1"/>
</dbReference>
<evidence type="ECO:0000313" key="8">
    <source>
        <dbReference type="Proteomes" id="UP001558713"/>
    </source>
</evidence>
<feature type="domain" description="SKP1 component POZ" evidence="6">
    <location>
        <begin position="2"/>
        <end position="60"/>
    </location>
</feature>
<dbReference type="InterPro" id="IPR036296">
    <property type="entry name" value="SKP1-like_dim_sf"/>
</dbReference>
<dbReference type="FunFam" id="3.30.710.10:FF:000026">
    <property type="entry name" value="E3 ubiquitin ligase complex SCF subunit"/>
    <property type="match status" value="1"/>
</dbReference>
<evidence type="ECO:0000256" key="2">
    <source>
        <dbReference type="ARBA" id="ARBA00009993"/>
    </source>
</evidence>
<evidence type="ECO:0000313" key="7">
    <source>
        <dbReference type="EMBL" id="KAL1210629.1"/>
    </source>
</evidence>
<comment type="pathway">
    <text evidence="1 4">Protein modification; protein ubiquitination.</text>
</comment>
<keyword evidence="8" id="KW-1185">Reference proteome</keyword>
<protein>
    <recommendedName>
        <fullName evidence="4">SKP1-like protein</fullName>
    </recommendedName>
</protein>
<evidence type="ECO:0000256" key="3">
    <source>
        <dbReference type="ARBA" id="ARBA00022786"/>
    </source>
</evidence>
<comment type="caution">
    <text evidence="7">The sequence shown here is derived from an EMBL/GenBank/DDBJ whole genome shotgun (WGS) entry which is preliminary data.</text>
</comment>
<dbReference type="SMART" id="SM00512">
    <property type="entry name" value="Skp1"/>
    <property type="match status" value="1"/>
</dbReference>
<gene>
    <name evidence="7" type="ORF">V5N11_006945</name>
</gene>
<dbReference type="GO" id="GO:0009867">
    <property type="term" value="P:jasmonic acid mediated signaling pathway"/>
    <property type="evidence" value="ECO:0007669"/>
    <property type="project" value="UniProtKB-ARBA"/>
</dbReference>
<comment type="subunit">
    <text evidence="4">Part of a SCF (SKP1-cullin-F-box) protein ligase complex.</text>
</comment>
<feature type="domain" description="SKP1 component dimerisation" evidence="5">
    <location>
        <begin position="105"/>
        <end position="152"/>
    </location>
</feature>
<keyword evidence="3 4" id="KW-0833">Ubl conjugation pathway</keyword>
<dbReference type="PANTHER" id="PTHR11165">
    <property type="entry name" value="SKP1"/>
    <property type="match status" value="1"/>
</dbReference>
<dbReference type="SUPFAM" id="SSF54695">
    <property type="entry name" value="POZ domain"/>
    <property type="match status" value="1"/>
</dbReference>
<name>A0ABD1B1S8_CARAN</name>
<evidence type="ECO:0000256" key="4">
    <source>
        <dbReference type="PIRNR" id="PIRNR028729"/>
    </source>
</evidence>
<dbReference type="Pfam" id="PF03931">
    <property type="entry name" value="Skp1_POZ"/>
    <property type="match status" value="1"/>
</dbReference>
<dbReference type="Pfam" id="PF01466">
    <property type="entry name" value="Skp1"/>
    <property type="match status" value="1"/>
</dbReference>
<dbReference type="CDD" id="cd18322">
    <property type="entry name" value="BTB_POZ_SKP1"/>
    <property type="match status" value="1"/>
</dbReference>
<dbReference type="InterPro" id="IPR011333">
    <property type="entry name" value="SKP1/BTB/POZ_sf"/>
</dbReference>
<dbReference type="Gene3D" id="3.30.710.10">
    <property type="entry name" value="Potassium Channel Kv1.1, Chain A"/>
    <property type="match status" value="1"/>
</dbReference>
<comment type="function">
    <text evidence="4">Involved in ubiquitination and subsequent proteasomal degradation of target proteins. Together with CUL1, RBX1 and a F-box protein, it forms a SCF E3 ubiquitin ligase complex. The functional specificity of this complex depends on the type of F-box protein. In the SCF complex, it serves as an adapter that links the F-box protein to CUL1.</text>
</comment>
<evidence type="ECO:0000256" key="1">
    <source>
        <dbReference type="ARBA" id="ARBA00004906"/>
    </source>
</evidence>
<evidence type="ECO:0000259" key="5">
    <source>
        <dbReference type="Pfam" id="PF01466"/>
    </source>
</evidence>
<dbReference type="InterPro" id="IPR001232">
    <property type="entry name" value="SKP1-like"/>
</dbReference>
<dbReference type="InterPro" id="IPR016072">
    <property type="entry name" value="Skp1_comp_dimer"/>
</dbReference>
<dbReference type="Proteomes" id="UP001558713">
    <property type="component" value="Unassembled WGS sequence"/>
</dbReference>
<dbReference type="InterPro" id="IPR016073">
    <property type="entry name" value="Skp1_comp_POZ"/>
</dbReference>
<sequence>MKFELKSSDGEVFEVNEAVTLQSQTITHLIEDDCGTNTIPLANVKGKILIKVIEYCKKHVVVDGDSSSSKQSKNEDLKKWDVDFMNKNQSILFDVMMAANYLNIKALLDLTFQTAADNIQDKTPQEIREYFKLEKDYTPKEEEEILKENKWAFE</sequence>
<dbReference type="EMBL" id="JBANAX010000394">
    <property type="protein sequence ID" value="KAL1210629.1"/>
    <property type="molecule type" value="Genomic_DNA"/>
</dbReference>
<dbReference type="PIRSF" id="PIRSF028729">
    <property type="entry name" value="E3_ubiquit_lig_SCF_Skp"/>
    <property type="match status" value="1"/>
</dbReference>
<comment type="similarity">
    <text evidence="2 4">Belongs to the SKP1 family.</text>
</comment>
<dbReference type="AlphaFoldDB" id="A0ABD1B1S8"/>
<accession>A0ABD1B1S8</accession>
<dbReference type="SUPFAM" id="SSF81382">
    <property type="entry name" value="Skp1 dimerisation domain-like"/>
    <property type="match status" value="1"/>
</dbReference>
<reference evidence="7 8" key="1">
    <citation type="submission" date="2024-04" db="EMBL/GenBank/DDBJ databases">
        <title>Genome assembly C_amara_ONT_v2.</title>
        <authorList>
            <person name="Yant L."/>
            <person name="Moore C."/>
            <person name="Slenker M."/>
        </authorList>
    </citation>
    <scope>NUCLEOTIDE SEQUENCE [LARGE SCALE GENOMIC DNA]</scope>
    <source>
        <tissue evidence="7">Leaf</tissue>
    </source>
</reference>
<proteinExistence type="inferred from homology"/>